<dbReference type="GeneID" id="107068724"/>
<feature type="domain" description="HIT-type" evidence="3">
    <location>
        <begin position="17"/>
        <end position="58"/>
    </location>
</feature>
<evidence type="ECO:0000256" key="2">
    <source>
        <dbReference type="SAM" id="MobiDB-lite"/>
    </source>
</evidence>
<reference evidence="5" key="1">
    <citation type="submission" date="2025-08" db="UniProtKB">
        <authorList>
            <consortium name="RefSeq"/>
        </authorList>
    </citation>
    <scope>IDENTIFICATION</scope>
    <source>
        <tissue evidence="5">Whole body</tissue>
    </source>
</reference>
<evidence type="ECO:0000313" key="4">
    <source>
        <dbReference type="Proteomes" id="UP000694924"/>
    </source>
</evidence>
<dbReference type="Proteomes" id="UP000694924">
    <property type="component" value="Unplaced"/>
</dbReference>
<keyword evidence="1" id="KW-0863">Zinc-finger</keyword>
<dbReference type="PROSITE" id="PS51083">
    <property type="entry name" value="ZF_HIT"/>
    <property type="match status" value="1"/>
</dbReference>
<evidence type="ECO:0000259" key="3">
    <source>
        <dbReference type="PROSITE" id="PS51083"/>
    </source>
</evidence>
<organism evidence="4 5">
    <name type="scientific">Polistes dominula</name>
    <name type="common">European paper wasp</name>
    <name type="synonym">Vespa dominula</name>
    <dbReference type="NCBI Taxonomy" id="743375"/>
    <lineage>
        <taxon>Eukaryota</taxon>
        <taxon>Metazoa</taxon>
        <taxon>Ecdysozoa</taxon>
        <taxon>Arthropoda</taxon>
        <taxon>Hexapoda</taxon>
        <taxon>Insecta</taxon>
        <taxon>Pterygota</taxon>
        <taxon>Neoptera</taxon>
        <taxon>Endopterygota</taxon>
        <taxon>Hymenoptera</taxon>
        <taxon>Apocrita</taxon>
        <taxon>Aculeata</taxon>
        <taxon>Vespoidea</taxon>
        <taxon>Vespidae</taxon>
        <taxon>Polistinae</taxon>
        <taxon>Polistini</taxon>
        <taxon>Polistes</taxon>
    </lineage>
</organism>
<keyword evidence="1" id="KW-0479">Metal-binding</keyword>
<keyword evidence="4" id="KW-1185">Reference proteome</keyword>
<dbReference type="InterPro" id="IPR039646">
    <property type="entry name" value="ZNHIT2"/>
</dbReference>
<dbReference type="PANTHER" id="PTHR15555:SF0">
    <property type="entry name" value="ZINC FINGER HIT DOMAIN-CONTAINING PROTEIN 2"/>
    <property type="match status" value="1"/>
</dbReference>
<feature type="region of interest" description="Disordered" evidence="2">
    <location>
        <begin position="92"/>
        <end position="113"/>
    </location>
</feature>
<protein>
    <submittedName>
        <fullName evidence="5">Zinc finger HIT domain-containing protein 2</fullName>
    </submittedName>
</protein>
<dbReference type="Gene3D" id="3.30.60.190">
    <property type="match status" value="1"/>
</dbReference>
<evidence type="ECO:0000256" key="1">
    <source>
        <dbReference type="PROSITE-ProRule" id="PRU00453"/>
    </source>
</evidence>
<dbReference type="Pfam" id="PF04438">
    <property type="entry name" value="zf-HIT"/>
    <property type="match status" value="1"/>
</dbReference>
<dbReference type="PANTHER" id="PTHR15555">
    <property type="entry name" value="ZINC FINGER HIT DOMAIN CONTAINING PROTEIN 2 PROTEIN FON -RELATED"/>
    <property type="match status" value="1"/>
</dbReference>
<proteinExistence type="predicted"/>
<evidence type="ECO:0000313" key="5">
    <source>
        <dbReference type="RefSeq" id="XP_015180919.1"/>
    </source>
</evidence>
<accession>A0ABM1IL32</accession>
<sequence length="380" mass="44320">MKMNSNIESENDNTKYCTLCNEKIKIYTCPRCGIGYCSLNCYKSERHLDCTESFYKECVEEELKSLQNDPETKLKMLDIFKRLNEQDIENDTFDSEDKELEFDDELDSDDETDLPDLEERLKNINLDIPDEIWAVLNDEEKQQFKALVKSGEASTLLPPWVPWWITSRKPLIESLDTIEENETSNEHKAEYPEIIDVPPFNIQKVVSSKILNSTITNVIYAYAYVALYYNGDYLSLSEEATNIFLSICDSMRINKTFDNELSALQSVKENIMKIEYLPKDEQTLVNFVEATIFIIKHPEKEQDTSHTCAALSELWRLLTSAREEIKVNKHKKVEKNFSKKLTQDSVIKSYNLSRKMLFACTKKLEFYVSWIKSYGKDVFT</sequence>
<gene>
    <name evidence="5" type="primary">LOC107068724</name>
</gene>
<dbReference type="InterPro" id="IPR007529">
    <property type="entry name" value="Znf_HIT"/>
</dbReference>
<name>A0ABM1IL32_POLDO</name>
<dbReference type="RefSeq" id="XP_015180919.1">
    <property type="nucleotide sequence ID" value="XM_015325433.1"/>
</dbReference>
<dbReference type="CDD" id="cd23024">
    <property type="entry name" value="zf-HIT_ZNHIT2-3"/>
    <property type="match status" value="1"/>
</dbReference>
<keyword evidence="1" id="KW-0862">Zinc</keyword>
<dbReference type="SUPFAM" id="SSF144232">
    <property type="entry name" value="HIT/MYND zinc finger-like"/>
    <property type="match status" value="1"/>
</dbReference>